<dbReference type="PANTHER" id="PTHR31061:SF24">
    <property type="entry name" value="LD22376P"/>
    <property type="match status" value="1"/>
</dbReference>
<sequence length="374" mass="42783">MTLTQNRFTALDVFRGITVCFMIIVNSPGSYNSTFAPLLHARWNGFTPTDLVFPSFLFAVGNSISFVLKKWNNIPQSIVLRKIAKRTIVIFIIGFLLSWVPFCKLNEVNELVLIPFDHTRVFGVLQRIALSYGIAALLIYYCTTKTIVKTGVVLLLAYWFLMAYFGDAHDPFGLQTNLGYFIDKWLVGDHHLYQGEGVAFDPEGLLGTLPAVTNVIAGYLTGKFIQEKRNTYELLLKMMMVGSSLVLVAYFWDFVFPINKKLWTSSFVSLTIGLDLMLLAIVIYFIDFLNQTKWTKMFLIFGRNPLFIYIFSELLVIALLFFKMGEISLYQWVFQTFYQGIGNYIGSLLFAISIMLICLLVGYVLHKKKIYIKV</sequence>
<gene>
    <name evidence="2" type="ORF">H8R25_09035</name>
</gene>
<name>A0A923N0V3_9FLAO</name>
<dbReference type="EMBL" id="JACRUL010000017">
    <property type="protein sequence ID" value="MBC5844579.1"/>
    <property type="molecule type" value="Genomic_DNA"/>
</dbReference>
<dbReference type="PANTHER" id="PTHR31061">
    <property type="entry name" value="LD22376P"/>
    <property type="match status" value="1"/>
</dbReference>
<feature type="transmembrane region" description="Helical" evidence="1">
    <location>
        <begin position="83"/>
        <end position="102"/>
    </location>
</feature>
<dbReference type="Proteomes" id="UP000641454">
    <property type="component" value="Unassembled WGS sequence"/>
</dbReference>
<feature type="transmembrane region" description="Helical" evidence="1">
    <location>
        <begin position="264"/>
        <end position="286"/>
    </location>
</feature>
<feature type="transmembrane region" description="Helical" evidence="1">
    <location>
        <begin position="234"/>
        <end position="252"/>
    </location>
</feature>
<feature type="transmembrane region" description="Helical" evidence="1">
    <location>
        <begin position="122"/>
        <end position="140"/>
    </location>
</feature>
<proteinExistence type="predicted"/>
<dbReference type="RefSeq" id="WP_187018244.1">
    <property type="nucleotide sequence ID" value="NZ_JACRUK010000017.1"/>
</dbReference>
<feature type="transmembrane region" description="Helical" evidence="1">
    <location>
        <begin position="204"/>
        <end position="222"/>
    </location>
</feature>
<evidence type="ECO:0000313" key="3">
    <source>
        <dbReference type="Proteomes" id="UP000641454"/>
    </source>
</evidence>
<reference evidence="2 3" key="1">
    <citation type="submission" date="2020-08" db="EMBL/GenBank/DDBJ databases">
        <title>Description of novel Flavobacterium F-392 isolate.</title>
        <authorList>
            <person name="Saticioglu I.B."/>
            <person name="Duman M."/>
            <person name="Altun S."/>
        </authorList>
    </citation>
    <scope>NUCLEOTIDE SEQUENCE [LARGE SCALE GENOMIC DNA]</scope>
    <source>
        <strain evidence="2 3">F-392</strain>
    </source>
</reference>
<feature type="transmembrane region" description="Helical" evidence="1">
    <location>
        <begin position="51"/>
        <end position="71"/>
    </location>
</feature>
<keyword evidence="1" id="KW-0812">Transmembrane</keyword>
<organism evidence="2 3">
    <name type="scientific">Flavobacterium muglaense</name>
    <dbReference type="NCBI Taxonomy" id="2764716"/>
    <lineage>
        <taxon>Bacteria</taxon>
        <taxon>Pseudomonadati</taxon>
        <taxon>Bacteroidota</taxon>
        <taxon>Flavobacteriia</taxon>
        <taxon>Flavobacteriales</taxon>
        <taxon>Flavobacteriaceae</taxon>
        <taxon>Flavobacterium</taxon>
    </lineage>
</organism>
<feature type="transmembrane region" description="Helical" evidence="1">
    <location>
        <begin position="147"/>
        <end position="165"/>
    </location>
</feature>
<feature type="transmembrane region" description="Helical" evidence="1">
    <location>
        <begin position="12"/>
        <end position="31"/>
    </location>
</feature>
<feature type="transmembrane region" description="Helical" evidence="1">
    <location>
        <begin position="306"/>
        <end position="324"/>
    </location>
</feature>
<keyword evidence="1" id="KW-0472">Membrane</keyword>
<protein>
    <submittedName>
        <fullName evidence="2">DUF5009 domain-containing protein</fullName>
    </submittedName>
</protein>
<keyword evidence="1" id="KW-1133">Transmembrane helix</keyword>
<feature type="transmembrane region" description="Helical" evidence="1">
    <location>
        <begin position="344"/>
        <end position="365"/>
    </location>
</feature>
<accession>A0A923N0V3</accession>
<keyword evidence="3" id="KW-1185">Reference proteome</keyword>
<comment type="caution">
    <text evidence="2">The sequence shown here is derived from an EMBL/GenBank/DDBJ whole genome shotgun (WGS) entry which is preliminary data.</text>
</comment>
<dbReference type="AlphaFoldDB" id="A0A923N0V3"/>
<evidence type="ECO:0000313" key="2">
    <source>
        <dbReference type="EMBL" id="MBC5844579.1"/>
    </source>
</evidence>
<evidence type="ECO:0000256" key="1">
    <source>
        <dbReference type="SAM" id="Phobius"/>
    </source>
</evidence>